<accession>A0A9N9SJX6</accession>
<evidence type="ECO:0000256" key="1">
    <source>
        <dbReference type="SAM" id="Phobius"/>
    </source>
</evidence>
<dbReference type="SUPFAM" id="SSF50978">
    <property type="entry name" value="WD40 repeat-like"/>
    <property type="match status" value="1"/>
</dbReference>
<dbReference type="EMBL" id="OU896712">
    <property type="protein sequence ID" value="CAG9822421.1"/>
    <property type="molecule type" value="Genomic_DNA"/>
</dbReference>
<dbReference type="AlphaFoldDB" id="A0A9N9SJX6"/>
<sequence>MSKTTCMVVVAGLGMGLVYMPAVIAVGFYFERRRGVATGLASCGSGLARVALPILLTIAQDSVESGVYVKLARAFRYVKLARAFRYVWKTFDKYPTISLDLHDDPVEDLLFSPNMEPILVSLGEQIAWWNLKSFLETKKKRGRPKSIDILDNLSCDLRSMNISLWGDRQPLPGCSHLLACIKLNGKAKYVSASNDFNSFLTIDDNGKVYIMEIVHPDS</sequence>
<reference evidence="2" key="2">
    <citation type="submission" date="2022-10" db="EMBL/GenBank/DDBJ databases">
        <authorList>
            <consortium name="ENA_rothamsted_submissions"/>
            <consortium name="culmorum"/>
            <person name="King R."/>
        </authorList>
    </citation>
    <scope>NUCLEOTIDE SEQUENCE</scope>
</reference>
<keyword evidence="1" id="KW-1133">Transmembrane helix</keyword>
<keyword evidence="1" id="KW-0472">Membrane</keyword>
<dbReference type="InterPro" id="IPR036259">
    <property type="entry name" value="MFS_trans_sf"/>
</dbReference>
<organism evidence="2 3">
    <name type="scientific">Phaedon cochleariae</name>
    <name type="common">Mustard beetle</name>
    <dbReference type="NCBI Taxonomy" id="80249"/>
    <lineage>
        <taxon>Eukaryota</taxon>
        <taxon>Metazoa</taxon>
        <taxon>Ecdysozoa</taxon>
        <taxon>Arthropoda</taxon>
        <taxon>Hexapoda</taxon>
        <taxon>Insecta</taxon>
        <taxon>Pterygota</taxon>
        <taxon>Neoptera</taxon>
        <taxon>Endopterygota</taxon>
        <taxon>Coleoptera</taxon>
        <taxon>Polyphaga</taxon>
        <taxon>Cucujiformia</taxon>
        <taxon>Chrysomeloidea</taxon>
        <taxon>Chrysomelidae</taxon>
        <taxon>Chrysomelinae</taxon>
        <taxon>Chrysomelini</taxon>
        <taxon>Phaedon</taxon>
    </lineage>
</organism>
<dbReference type="InterPro" id="IPR036322">
    <property type="entry name" value="WD40_repeat_dom_sf"/>
</dbReference>
<dbReference type="Proteomes" id="UP001153737">
    <property type="component" value="Chromosome 6"/>
</dbReference>
<gene>
    <name evidence="2" type="ORF">PHAECO_LOCUS10413</name>
</gene>
<reference evidence="2" key="1">
    <citation type="submission" date="2022-01" db="EMBL/GenBank/DDBJ databases">
        <authorList>
            <person name="King R."/>
        </authorList>
    </citation>
    <scope>NUCLEOTIDE SEQUENCE</scope>
</reference>
<dbReference type="InterPro" id="IPR050327">
    <property type="entry name" value="Proton-linked_MCT"/>
</dbReference>
<dbReference type="SUPFAM" id="SSF103473">
    <property type="entry name" value="MFS general substrate transporter"/>
    <property type="match status" value="1"/>
</dbReference>
<keyword evidence="1" id="KW-0812">Transmembrane</keyword>
<proteinExistence type="predicted"/>
<evidence type="ECO:0000313" key="3">
    <source>
        <dbReference type="Proteomes" id="UP001153737"/>
    </source>
</evidence>
<feature type="transmembrane region" description="Helical" evidence="1">
    <location>
        <begin position="7"/>
        <end position="30"/>
    </location>
</feature>
<evidence type="ECO:0008006" key="4">
    <source>
        <dbReference type="Google" id="ProtNLM"/>
    </source>
</evidence>
<dbReference type="GO" id="GO:0008028">
    <property type="term" value="F:monocarboxylic acid transmembrane transporter activity"/>
    <property type="evidence" value="ECO:0007669"/>
    <property type="project" value="TreeGrafter"/>
</dbReference>
<name>A0A9N9SJX6_PHACE</name>
<dbReference type="OrthoDB" id="1357022at2759"/>
<dbReference type="PANTHER" id="PTHR11360:SF284">
    <property type="entry name" value="EG:103B4.3 PROTEIN-RELATED"/>
    <property type="match status" value="1"/>
</dbReference>
<keyword evidence="3" id="KW-1185">Reference proteome</keyword>
<protein>
    <recommendedName>
        <fullName evidence="4">Major facilitator superfamily (MFS) profile domain-containing protein</fullName>
    </recommendedName>
</protein>
<dbReference type="PANTHER" id="PTHR11360">
    <property type="entry name" value="MONOCARBOXYLATE TRANSPORTER"/>
    <property type="match status" value="1"/>
</dbReference>
<evidence type="ECO:0000313" key="2">
    <source>
        <dbReference type="EMBL" id="CAG9822421.1"/>
    </source>
</evidence>